<evidence type="ECO:0000313" key="7">
    <source>
        <dbReference type="Proteomes" id="UP000183413"/>
    </source>
</evidence>
<dbReference type="Gene3D" id="1.10.10.10">
    <property type="entry name" value="Winged helix-like DNA-binding domain superfamily/Winged helix DNA-binding domain"/>
    <property type="match status" value="1"/>
</dbReference>
<organism evidence="6 7">
    <name type="scientific">Actinomadura madurae</name>
    <dbReference type="NCBI Taxonomy" id="1993"/>
    <lineage>
        <taxon>Bacteria</taxon>
        <taxon>Bacillati</taxon>
        <taxon>Actinomycetota</taxon>
        <taxon>Actinomycetes</taxon>
        <taxon>Streptosporangiales</taxon>
        <taxon>Thermomonosporaceae</taxon>
        <taxon>Actinomadura</taxon>
    </lineage>
</organism>
<keyword evidence="3" id="KW-0805">Transcription regulation</keyword>
<dbReference type="InterPro" id="IPR005561">
    <property type="entry name" value="ANTAR"/>
</dbReference>
<dbReference type="GO" id="GO:0016301">
    <property type="term" value="F:kinase activity"/>
    <property type="evidence" value="ECO:0007669"/>
    <property type="project" value="UniProtKB-KW"/>
</dbReference>
<evidence type="ECO:0000256" key="3">
    <source>
        <dbReference type="ARBA" id="ARBA00023015"/>
    </source>
</evidence>
<keyword evidence="2" id="KW-0418">Kinase</keyword>
<proteinExistence type="predicted"/>
<keyword evidence="7" id="KW-1185">Reference proteome</keyword>
<dbReference type="Gene3D" id="3.30.450.40">
    <property type="match status" value="1"/>
</dbReference>
<dbReference type="Pfam" id="PF13185">
    <property type="entry name" value="GAF_2"/>
    <property type="match status" value="1"/>
</dbReference>
<evidence type="ECO:0000313" key="6">
    <source>
        <dbReference type="EMBL" id="SFP30509.1"/>
    </source>
</evidence>
<dbReference type="EMBL" id="FOVH01000013">
    <property type="protein sequence ID" value="SFP30509.1"/>
    <property type="molecule type" value="Genomic_DNA"/>
</dbReference>
<evidence type="ECO:0000256" key="4">
    <source>
        <dbReference type="ARBA" id="ARBA00023163"/>
    </source>
</evidence>
<dbReference type="SMART" id="SM01012">
    <property type="entry name" value="ANTAR"/>
    <property type="match status" value="1"/>
</dbReference>
<dbReference type="Proteomes" id="UP000183413">
    <property type="component" value="Unassembled WGS sequence"/>
</dbReference>
<dbReference type="eggNOG" id="COG2203">
    <property type="taxonomic scope" value="Bacteria"/>
</dbReference>
<dbReference type="SUPFAM" id="SSF52172">
    <property type="entry name" value="CheY-like"/>
    <property type="match status" value="1"/>
</dbReference>
<reference evidence="6 7" key="1">
    <citation type="submission" date="2016-10" db="EMBL/GenBank/DDBJ databases">
        <authorList>
            <person name="de Groot N.N."/>
        </authorList>
    </citation>
    <scope>NUCLEOTIDE SEQUENCE [LARGE SCALE GENOMIC DNA]</scope>
    <source>
        <strain evidence="6 7">DSM 43067</strain>
    </source>
</reference>
<evidence type="ECO:0000256" key="2">
    <source>
        <dbReference type="ARBA" id="ARBA00022777"/>
    </source>
</evidence>
<dbReference type="PROSITE" id="PS50921">
    <property type="entry name" value="ANTAR"/>
    <property type="match status" value="1"/>
</dbReference>
<dbReference type="InterPro" id="IPR029016">
    <property type="entry name" value="GAF-like_dom_sf"/>
</dbReference>
<keyword evidence="4" id="KW-0804">Transcription</keyword>
<dbReference type="STRING" id="1993.SAMN04489713_11344"/>
<accession>A0A1I5P8S0</accession>
<dbReference type="GO" id="GO:0003723">
    <property type="term" value="F:RNA binding"/>
    <property type="evidence" value="ECO:0007669"/>
    <property type="project" value="InterPro"/>
</dbReference>
<dbReference type="RefSeq" id="WP_021592476.1">
    <property type="nucleotide sequence ID" value="NZ_CP083237.1"/>
</dbReference>
<dbReference type="AlphaFoldDB" id="A0A1I5P8S0"/>
<name>A0A1I5P8S0_9ACTN</name>
<protein>
    <submittedName>
        <fullName evidence="6">GAF domain-containing protein</fullName>
    </submittedName>
</protein>
<feature type="domain" description="ANTAR" evidence="5">
    <location>
        <begin position="173"/>
        <end position="234"/>
    </location>
</feature>
<dbReference type="PIRSF" id="PIRSF036625">
    <property type="entry name" value="GAF_ANTAR"/>
    <property type="match status" value="1"/>
</dbReference>
<dbReference type="InterPro" id="IPR003018">
    <property type="entry name" value="GAF"/>
</dbReference>
<dbReference type="Pfam" id="PF03861">
    <property type="entry name" value="ANTAR"/>
    <property type="match status" value="1"/>
</dbReference>
<gene>
    <name evidence="6" type="ORF">SAMN04489713_11344</name>
</gene>
<evidence type="ECO:0000256" key="1">
    <source>
        <dbReference type="ARBA" id="ARBA00022679"/>
    </source>
</evidence>
<dbReference type="InterPro" id="IPR012074">
    <property type="entry name" value="GAF_ANTAR"/>
</dbReference>
<evidence type="ECO:0000259" key="5">
    <source>
        <dbReference type="PROSITE" id="PS50921"/>
    </source>
</evidence>
<dbReference type="GeneID" id="99657063"/>
<sequence length="243" mass="26495">MGRDLSGGREPEHLANALAQLARNLLRQPTVQATLREIVSASIKLVDGCTDASVMVVHRGGTHVLAASSSLARDCDEMQARLGEGPCFAAARDNVQSVRITDMTRADERWPRFVRGARELGMGSMLAFLLFTDIDDPKQPNLGSLNLYTRESGALTDRSEQIGWLLASHAAVALAGANSEENLHAAISSNRRIGEATGILMERHRITGDDAFALLSRASQNHNIKLRHVAERLIETRQLPDAR</sequence>
<dbReference type="OrthoDB" id="4629915at2"/>
<dbReference type="InterPro" id="IPR036388">
    <property type="entry name" value="WH-like_DNA-bd_sf"/>
</dbReference>
<keyword evidence="1" id="KW-0808">Transferase</keyword>
<dbReference type="InParanoid" id="A0A1I5P8S0"/>
<dbReference type="SUPFAM" id="SSF55781">
    <property type="entry name" value="GAF domain-like"/>
    <property type="match status" value="1"/>
</dbReference>
<dbReference type="InterPro" id="IPR011006">
    <property type="entry name" value="CheY-like_superfamily"/>
</dbReference>